<dbReference type="AlphaFoldDB" id="A0A4S2KUK3"/>
<dbReference type="InterPro" id="IPR021134">
    <property type="entry name" value="Bestrophin-like"/>
</dbReference>
<dbReference type="Pfam" id="PF01062">
    <property type="entry name" value="Bestrophin"/>
    <property type="match status" value="1"/>
</dbReference>
<dbReference type="PANTHER" id="PTHR10736:SF0">
    <property type="entry name" value="BESTROPHIN HOMOLOG"/>
    <property type="match status" value="1"/>
</dbReference>
<keyword evidence="8" id="KW-1185">Reference proteome</keyword>
<evidence type="ECO:0000256" key="1">
    <source>
        <dbReference type="ARBA" id="ARBA00004370"/>
    </source>
</evidence>
<dbReference type="PANTHER" id="PTHR10736">
    <property type="entry name" value="BESTROPHIN"/>
    <property type="match status" value="1"/>
</dbReference>
<keyword evidence="6" id="KW-0407">Ion channel</keyword>
<name>A0A4S2KUK3_9HYME</name>
<comment type="function">
    <text evidence="6">Forms chloride channels.</text>
</comment>
<proteinExistence type="inferred from homology"/>
<evidence type="ECO:0000313" key="8">
    <source>
        <dbReference type="Proteomes" id="UP000310200"/>
    </source>
</evidence>
<dbReference type="EMBL" id="QBLH01000922">
    <property type="protein sequence ID" value="TGZ53752.1"/>
    <property type="molecule type" value="Genomic_DNA"/>
</dbReference>
<dbReference type="STRING" id="300112.A0A4S2KUK3"/>
<evidence type="ECO:0000313" key="7">
    <source>
        <dbReference type="EMBL" id="TGZ53752.1"/>
    </source>
</evidence>
<keyword evidence="6" id="KW-0869">Chloride channel</keyword>
<feature type="transmembrane region" description="Helical" evidence="6">
    <location>
        <begin position="31"/>
        <end position="53"/>
    </location>
</feature>
<dbReference type="Proteomes" id="UP000310200">
    <property type="component" value="Unassembled WGS sequence"/>
</dbReference>
<comment type="similarity">
    <text evidence="5 6">Belongs to the anion channel-forming bestrophin (TC 1.A.46) family. Calcium-sensitive chloride channel subfamily.</text>
</comment>
<evidence type="ECO:0000256" key="4">
    <source>
        <dbReference type="ARBA" id="ARBA00023136"/>
    </source>
</evidence>
<feature type="transmembrane region" description="Helical" evidence="6">
    <location>
        <begin position="65"/>
        <end position="88"/>
    </location>
</feature>
<evidence type="ECO:0000256" key="2">
    <source>
        <dbReference type="ARBA" id="ARBA00022692"/>
    </source>
</evidence>
<keyword evidence="2 6" id="KW-0812">Transmembrane</keyword>
<accession>A0A4S2KUK3</accession>
<evidence type="ECO:0000256" key="6">
    <source>
        <dbReference type="RuleBase" id="RU363126"/>
    </source>
</evidence>
<keyword evidence="6" id="KW-0868">Chloride</keyword>
<keyword evidence="6" id="KW-0813">Transport</keyword>
<evidence type="ECO:0000256" key="5">
    <source>
        <dbReference type="ARBA" id="ARBA00034769"/>
    </source>
</evidence>
<keyword evidence="3 6" id="KW-1133">Transmembrane helix</keyword>
<dbReference type="GO" id="GO:0034707">
    <property type="term" value="C:chloride channel complex"/>
    <property type="evidence" value="ECO:0007669"/>
    <property type="project" value="UniProtKB-KW"/>
</dbReference>
<reference evidence="7 8" key="1">
    <citation type="journal article" date="2019" name="Philos. Trans. R. Soc. Lond., B, Biol. Sci.">
        <title>Ant behaviour and brain gene expression of defending hosts depend on the ecological success of the intruding social parasite.</title>
        <authorList>
            <person name="Kaur R."/>
            <person name="Stoldt M."/>
            <person name="Jongepier E."/>
            <person name="Feldmeyer B."/>
            <person name="Menzel F."/>
            <person name="Bornberg-Bauer E."/>
            <person name="Foitzik S."/>
        </authorList>
    </citation>
    <scope>NUCLEOTIDE SEQUENCE [LARGE SCALE GENOMIC DNA]</scope>
    <source>
        <tissue evidence="7">Whole body</tissue>
    </source>
</reference>
<keyword evidence="6" id="KW-1003">Cell membrane</keyword>
<gene>
    <name evidence="7" type="ORF">DBV15_08390</name>
</gene>
<comment type="subcellular location">
    <subcellularLocation>
        <location evidence="6">Cell membrane</location>
        <topology evidence="6">Multi-pass membrane protein</topology>
    </subcellularLocation>
    <subcellularLocation>
        <location evidence="1">Membrane</location>
    </subcellularLocation>
</comment>
<organism evidence="7 8">
    <name type="scientific">Temnothorax longispinosus</name>
    <dbReference type="NCBI Taxonomy" id="300112"/>
    <lineage>
        <taxon>Eukaryota</taxon>
        <taxon>Metazoa</taxon>
        <taxon>Ecdysozoa</taxon>
        <taxon>Arthropoda</taxon>
        <taxon>Hexapoda</taxon>
        <taxon>Insecta</taxon>
        <taxon>Pterygota</taxon>
        <taxon>Neoptera</taxon>
        <taxon>Endopterygota</taxon>
        <taxon>Hymenoptera</taxon>
        <taxon>Apocrita</taxon>
        <taxon>Aculeata</taxon>
        <taxon>Formicoidea</taxon>
        <taxon>Formicidae</taxon>
        <taxon>Myrmicinae</taxon>
        <taxon>Temnothorax</taxon>
    </lineage>
</organism>
<sequence length="448" mass="51939">MTVSYQYEVASSTSGGFTRLLLMWRGSLYKLIYRELLLYLLLFGILSALYRHAFTVAQKREFEQVVIYCDSLIKLIPLSFVLGFYVSYVAQRWWKQYTAIPWPDKVMHLVALYVTGNDDYSRMLRRALMRYLNLSLILVLRSISSAVKRRFPTLDHVVDSGFMTALELQLYQSVPSSEFNTYWIPCTWFINLLKEARKTHRISDAQGLKLIMEINLLCRNSMSFGRSVDSCGATTGCRSLWCTLQVVTLATYSFFAVTLIGRQYIDVAERQYIEKQQFQLKIDKYVPIFTILQFFFFMGLLKVAEQLINPFGDDDEDFELNWLIDRHTKVSYLGVDTLMNRCPPLVKDIYYDSENVSLPYTEAAAAYKKKTYRGSVANMTLVSLVSKDLEGDTIFREISNCFKVPEEKQMMFLPGILEEEEERTTILTPRTSTVSLANPNDSPMNERR</sequence>
<dbReference type="InterPro" id="IPR000615">
    <property type="entry name" value="Bestrophin"/>
</dbReference>
<dbReference type="GO" id="GO:0005254">
    <property type="term" value="F:chloride channel activity"/>
    <property type="evidence" value="ECO:0007669"/>
    <property type="project" value="UniProtKB-KW"/>
</dbReference>
<dbReference type="GO" id="GO:0005886">
    <property type="term" value="C:plasma membrane"/>
    <property type="evidence" value="ECO:0007669"/>
    <property type="project" value="UniProtKB-SubCell"/>
</dbReference>
<protein>
    <recommendedName>
        <fullName evidence="6">Bestrophin homolog</fullName>
    </recommendedName>
</protein>
<evidence type="ECO:0000256" key="3">
    <source>
        <dbReference type="ARBA" id="ARBA00022989"/>
    </source>
</evidence>
<keyword evidence="4 6" id="KW-0472">Membrane</keyword>
<keyword evidence="6" id="KW-0406">Ion transport</keyword>
<comment type="caution">
    <text evidence="7">The sequence shown here is derived from an EMBL/GenBank/DDBJ whole genome shotgun (WGS) entry which is preliminary data.</text>
</comment>